<dbReference type="PANTHER" id="PTHR13229">
    <property type="entry name" value="PROTEIN KISH-A"/>
    <property type="match status" value="1"/>
</dbReference>
<evidence type="ECO:0000256" key="8">
    <source>
        <dbReference type="ARBA" id="ARBA00023136"/>
    </source>
</evidence>
<keyword evidence="4 9" id="KW-0812">Transmembrane</keyword>
<dbReference type="AlphaFoldDB" id="A0A0D3JXT2"/>
<protein>
    <recommendedName>
        <fullName evidence="9">Protein kish</fullName>
    </recommendedName>
</protein>
<dbReference type="InterPro" id="IPR051523">
    <property type="entry name" value="KISH_domain"/>
</dbReference>
<evidence type="ECO:0000313" key="10">
    <source>
        <dbReference type="EnsemblProtists" id="EOD28317"/>
    </source>
</evidence>
<evidence type="ECO:0000313" key="11">
    <source>
        <dbReference type="Proteomes" id="UP000013827"/>
    </source>
</evidence>
<keyword evidence="8 9" id="KW-0472">Membrane</keyword>
<comment type="subcellular location">
    <subcellularLocation>
        <location evidence="2">Golgi apparatus membrane</location>
        <topology evidence="2">Single-pass type I membrane protein</topology>
    </subcellularLocation>
</comment>
<dbReference type="EnsemblProtists" id="EOD28317">
    <property type="protein sequence ID" value="EOD28317"/>
    <property type="gene ID" value="EMIHUDRAFT_64185"/>
</dbReference>
<dbReference type="PaxDb" id="2903-EOD28317"/>
<name>A0A0D3JXT2_EMIH1</name>
<dbReference type="GO" id="GO:0000139">
    <property type="term" value="C:Golgi membrane"/>
    <property type="evidence" value="ECO:0007669"/>
    <property type="project" value="UniProtKB-SubCell"/>
</dbReference>
<evidence type="ECO:0000256" key="7">
    <source>
        <dbReference type="ARBA" id="ARBA00023034"/>
    </source>
</evidence>
<accession>A0A0D3JXT2</accession>
<reference evidence="10" key="2">
    <citation type="submission" date="2024-10" db="UniProtKB">
        <authorList>
            <consortium name="EnsemblProtists"/>
        </authorList>
    </citation>
    <scope>IDENTIFICATION</scope>
</reference>
<evidence type="ECO:0000256" key="9">
    <source>
        <dbReference type="RuleBase" id="RU910717"/>
    </source>
</evidence>
<evidence type="ECO:0000256" key="2">
    <source>
        <dbReference type="ARBA" id="ARBA00004614"/>
    </source>
</evidence>
<reference evidence="11" key="1">
    <citation type="journal article" date="2013" name="Nature">
        <title>Pan genome of the phytoplankton Emiliania underpins its global distribution.</title>
        <authorList>
            <person name="Read B.A."/>
            <person name="Kegel J."/>
            <person name="Klute M.J."/>
            <person name="Kuo A."/>
            <person name="Lefebvre S.C."/>
            <person name="Maumus F."/>
            <person name="Mayer C."/>
            <person name="Miller J."/>
            <person name="Monier A."/>
            <person name="Salamov A."/>
            <person name="Young J."/>
            <person name="Aguilar M."/>
            <person name="Claverie J.M."/>
            <person name="Frickenhaus S."/>
            <person name="Gonzalez K."/>
            <person name="Herman E.K."/>
            <person name="Lin Y.C."/>
            <person name="Napier J."/>
            <person name="Ogata H."/>
            <person name="Sarno A.F."/>
            <person name="Shmutz J."/>
            <person name="Schroeder D."/>
            <person name="de Vargas C."/>
            <person name="Verret F."/>
            <person name="von Dassow P."/>
            <person name="Valentin K."/>
            <person name="Van de Peer Y."/>
            <person name="Wheeler G."/>
            <person name="Dacks J.B."/>
            <person name="Delwiche C.F."/>
            <person name="Dyhrman S.T."/>
            <person name="Glockner G."/>
            <person name="John U."/>
            <person name="Richards T."/>
            <person name="Worden A.Z."/>
            <person name="Zhang X."/>
            <person name="Grigoriev I.V."/>
            <person name="Allen A.E."/>
            <person name="Bidle K."/>
            <person name="Borodovsky M."/>
            <person name="Bowler C."/>
            <person name="Brownlee C."/>
            <person name="Cock J.M."/>
            <person name="Elias M."/>
            <person name="Gladyshev V.N."/>
            <person name="Groth M."/>
            <person name="Guda C."/>
            <person name="Hadaegh A."/>
            <person name="Iglesias-Rodriguez M.D."/>
            <person name="Jenkins J."/>
            <person name="Jones B.M."/>
            <person name="Lawson T."/>
            <person name="Leese F."/>
            <person name="Lindquist E."/>
            <person name="Lobanov A."/>
            <person name="Lomsadze A."/>
            <person name="Malik S.B."/>
            <person name="Marsh M.E."/>
            <person name="Mackinder L."/>
            <person name="Mock T."/>
            <person name="Mueller-Roeber B."/>
            <person name="Pagarete A."/>
            <person name="Parker M."/>
            <person name="Probert I."/>
            <person name="Quesneville H."/>
            <person name="Raines C."/>
            <person name="Rensing S.A."/>
            <person name="Riano-Pachon D.M."/>
            <person name="Richier S."/>
            <person name="Rokitta S."/>
            <person name="Shiraiwa Y."/>
            <person name="Soanes D.M."/>
            <person name="van der Giezen M."/>
            <person name="Wahlund T.M."/>
            <person name="Williams B."/>
            <person name="Wilson W."/>
            <person name="Wolfe G."/>
            <person name="Wurch L.L."/>
        </authorList>
    </citation>
    <scope>NUCLEOTIDE SEQUENCE</scope>
</reference>
<evidence type="ECO:0000256" key="6">
    <source>
        <dbReference type="ARBA" id="ARBA00022989"/>
    </source>
</evidence>
<comment type="function">
    <text evidence="1 9">Involved in the early part of the secretory pathway.</text>
</comment>
<dbReference type="Proteomes" id="UP000013827">
    <property type="component" value="Unassembled WGS sequence"/>
</dbReference>
<dbReference type="InterPro" id="IPR009653">
    <property type="entry name" value="Ksh1"/>
</dbReference>
<keyword evidence="6 9" id="KW-1133">Transmembrane helix</keyword>
<keyword evidence="7" id="KW-0333">Golgi apparatus</keyword>
<evidence type="ECO:0000256" key="3">
    <source>
        <dbReference type="ARBA" id="ARBA00008961"/>
    </source>
</evidence>
<dbReference type="Pfam" id="PF06842">
    <property type="entry name" value="DUF1242"/>
    <property type="match status" value="1"/>
</dbReference>
<feature type="transmembrane region" description="Helical" evidence="9">
    <location>
        <begin position="6"/>
        <end position="25"/>
    </location>
</feature>
<feature type="transmembrane region" description="Helical" evidence="9">
    <location>
        <begin position="46"/>
        <end position="69"/>
    </location>
</feature>
<comment type="similarity">
    <text evidence="3 9">Belongs to the KISH family.</text>
</comment>
<evidence type="ECO:0000256" key="5">
    <source>
        <dbReference type="ARBA" id="ARBA00022729"/>
    </source>
</evidence>
<evidence type="ECO:0000256" key="4">
    <source>
        <dbReference type="ARBA" id="ARBA00022692"/>
    </source>
</evidence>
<keyword evidence="11" id="KW-1185">Reference proteome</keyword>
<evidence type="ECO:0000256" key="1">
    <source>
        <dbReference type="ARBA" id="ARBA00002154"/>
    </source>
</evidence>
<proteinExistence type="inferred from homology"/>
<comment type="caution">
    <text evidence="9">Lacks conserved residue(s) required for the propagation of feature annotation.</text>
</comment>
<organism evidence="10 11">
    <name type="scientific">Emiliania huxleyi (strain CCMP1516)</name>
    <dbReference type="NCBI Taxonomy" id="280463"/>
    <lineage>
        <taxon>Eukaryota</taxon>
        <taxon>Haptista</taxon>
        <taxon>Haptophyta</taxon>
        <taxon>Prymnesiophyceae</taxon>
        <taxon>Isochrysidales</taxon>
        <taxon>Noelaerhabdaceae</taxon>
        <taxon>Emiliania</taxon>
    </lineage>
</organism>
<keyword evidence="5" id="KW-0732">Signal</keyword>
<sequence>MALLNFQSFLTCVLLFICTSTYLKSQRPSMFREKKPGLFSLVYKGAVIGTRLSPWVSASCLLMAAWTLFF</sequence>